<dbReference type="InterPro" id="IPR033470">
    <property type="entry name" value="FakA-like_C"/>
</dbReference>
<proteinExistence type="predicted"/>
<accession>A0ABP6LCI8</accession>
<feature type="domain" description="DhaL" evidence="1">
    <location>
        <begin position="17"/>
        <end position="212"/>
    </location>
</feature>
<dbReference type="InterPro" id="IPR048394">
    <property type="entry name" value="FakA-like_M"/>
</dbReference>
<dbReference type="Pfam" id="PF02734">
    <property type="entry name" value="Dak2"/>
    <property type="match status" value="1"/>
</dbReference>
<protein>
    <submittedName>
        <fullName evidence="2">DAK2 domain-containing protein</fullName>
    </submittedName>
</protein>
<dbReference type="SMART" id="SM01120">
    <property type="entry name" value="Dak2"/>
    <property type="match status" value="1"/>
</dbReference>
<sequence>MPTTAQRGDRSPRVNPQLLRDWARASADGLVAVRTEINDLNVFPIPDSDTGSNMAFTMGAAADAAEQAEPGADVAAVTRAMADAAVGSARGNSGIILSQVLVGVADAAVVAETENDQSFAQLFAGGLALGSLAAVRAVSDPREGTVLTVLRQAAAAAHDNSEAAPADLARAAAEAAADALEHTPEQLAELAYAGVVDAGGRGMLVLLDAMVLVLTGVANRRRNYRGLLIEGALPAQRADEACDGSSDMDFEVMYLLDGTADERIGRLRDYLAEIGDAVVIVGDSSEAGERFSVHVHTNDPGKAVEAGAVCGAISDVRISCFALDALRLAGPDEPLPRHKRAVVVIAKGHGARDLFAEAGAAVVSADDGLSAEAVAQAIRDTDAAHVVVMANGELASQELVSVAAGARSTQRTVVFIPTLSMVQCLSALAVHDPGEEADVDAYAMAEAAAGTRWGSVRRVTGQLMTLAGTSEPGDMLGYIGSDALVIGHDPLAATTALLDLMLATGGELITILGGALLDDQPEVIVGVQDHVRRVYPGIELTVYPCGQADSVLQVGVE</sequence>
<dbReference type="PANTHER" id="PTHR33434:SF4">
    <property type="entry name" value="PHOSPHATASE PROTEIN"/>
    <property type="match status" value="1"/>
</dbReference>
<dbReference type="NCBIfam" id="TIGR03599">
    <property type="entry name" value="YloV"/>
    <property type="match status" value="1"/>
</dbReference>
<keyword evidence="3" id="KW-1185">Reference proteome</keyword>
<gene>
    <name evidence="2" type="ORF">GCM10010528_14740</name>
</gene>
<dbReference type="Pfam" id="PF21645">
    <property type="entry name" value="FakA-like_M"/>
    <property type="match status" value="1"/>
</dbReference>
<dbReference type="InterPro" id="IPR004007">
    <property type="entry name" value="DhaL_dom"/>
</dbReference>
<dbReference type="Proteomes" id="UP001501035">
    <property type="component" value="Unassembled WGS sequence"/>
</dbReference>
<dbReference type="Pfam" id="PF13684">
    <property type="entry name" value="FakA-like_C"/>
    <property type="match status" value="1"/>
</dbReference>
<dbReference type="PROSITE" id="PS51480">
    <property type="entry name" value="DHAL"/>
    <property type="match status" value="1"/>
</dbReference>
<dbReference type="SUPFAM" id="SSF101473">
    <property type="entry name" value="DhaL-like"/>
    <property type="match status" value="1"/>
</dbReference>
<reference evidence="3" key="1">
    <citation type="journal article" date="2019" name="Int. J. Syst. Evol. Microbiol.">
        <title>The Global Catalogue of Microorganisms (GCM) 10K type strain sequencing project: providing services to taxonomists for standard genome sequencing and annotation.</title>
        <authorList>
            <consortium name="The Broad Institute Genomics Platform"/>
            <consortium name="The Broad Institute Genome Sequencing Center for Infectious Disease"/>
            <person name="Wu L."/>
            <person name="Ma J."/>
        </authorList>
    </citation>
    <scope>NUCLEOTIDE SEQUENCE [LARGE SCALE GENOMIC DNA]</scope>
    <source>
        <strain evidence="3">JCM 14234</strain>
    </source>
</reference>
<dbReference type="InterPro" id="IPR050270">
    <property type="entry name" value="DegV_domain_contain"/>
</dbReference>
<dbReference type="InterPro" id="IPR036117">
    <property type="entry name" value="DhaL_dom_sf"/>
</dbReference>
<dbReference type="InterPro" id="IPR019986">
    <property type="entry name" value="YloV-like"/>
</dbReference>
<name>A0ABP6LCI8_9ACTN</name>
<comment type="caution">
    <text evidence="2">The sequence shown here is derived from an EMBL/GenBank/DDBJ whole genome shotgun (WGS) entry which is preliminary data.</text>
</comment>
<dbReference type="EMBL" id="BAAAVS010000021">
    <property type="protein sequence ID" value="GAA3034966.1"/>
    <property type="molecule type" value="Genomic_DNA"/>
</dbReference>
<dbReference type="PANTHER" id="PTHR33434">
    <property type="entry name" value="DEGV DOMAIN-CONTAINING PROTEIN DR_1986-RELATED"/>
    <property type="match status" value="1"/>
</dbReference>
<dbReference type="SMART" id="SM01121">
    <property type="entry name" value="Dak1_2"/>
    <property type="match status" value="1"/>
</dbReference>
<dbReference type="Gene3D" id="1.25.40.340">
    <property type="match status" value="1"/>
</dbReference>
<evidence type="ECO:0000313" key="3">
    <source>
        <dbReference type="Proteomes" id="UP001501035"/>
    </source>
</evidence>
<evidence type="ECO:0000259" key="1">
    <source>
        <dbReference type="PROSITE" id="PS51480"/>
    </source>
</evidence>
<evidence type="ECO:0000313" key="2">
    <source>
        <dbReference type="EMBL" id="GAA3034966.1"/>
    </source>
</evidence>
<organism evidence="2 3">
    <name type="scientific">Gordonia defluvii</name>
    <dbReference type="NCBI Taxonomy" id="283718"/>
    <lineage>
        <taxon>Bacteria</taxon>
        <taxon>Bacillati</taxon>
        <taxon>Actinomycetota</taxon>
        <taxon>Actinomycetes</taxon>
        <taxon>Mycobacteriales</taxon>
        <taxon>Gordoniaceae</taxon>
        <taxon>Gordonia</taxon>
    </lineage>
</organism>